<feature type="signal peptide" evidence="2">
    <location>
        <begin position="1"/>
        <end position="22"/>
    </location>
</feature>
<dbReference type="InterPro" id="IPR004682">
    <property type="entry name" value="TRAP_DctP"/>
</dbReference>
<dbReference type="NCBIfam" id="NF037995">
    <property type="entry name" value="TRAP_S1"/>
    <property type="match status" value="1"/>
</dbReference>
<protein>
    <submittedName>
        <fullName evidence="3">TRAP transporter substrate-binding protein</fullName>
    </submittedName>
</protein>
<keyword evidence="1 2" id="KW-0732">Signal</keyword>
<dbReference type="EMBL" id="JAAIKC010000001">
    <property type="protein sequence ID" value="NEW05120.1"/>
    <property type="molecule type" value="Genomic_DNA"/>
</dbReference>
<sequence length="354" mass="39168">MKTKKRYVTIITAMISSSFLLAACGGGTTTTNAGDKSGPTAAPSATAITKANGPKLSFRLAETHPADYPTTLGDKRFAELVNQASDGRIKIDVYPASQLGEEKAVIEQVQLGAIEFTRVSTGALGGFNKQYEVFSLPYLFDNDEHQWRFLESEQGTKLLDSLEASRMKGLAYYSSGARHFYSKKPVKSITDLKGLKIRVIQNKVNIDLMNALGANATPMPYGDVFNALQTGIIDAAENNYPSYFSSNHFQQAKHLILDQHQRVPEVLLISKVAWDKLSAEDKALIKKAALDSVKTQKEEWAKFEKDSETKVRAAGVTITEVSDLKSWQEAVKPVIDKYRNDYKDTLEAIEKTKK</sequence>
<dbReference type="CDD" id="cd13671">
    <property type="entry name" value="PBP2_TRAP_SBP_like_3"/>
    <property type="match status" value="1"/>
</dbReference>
<comment type="caution">
    <text evidence="3">The sequence shown here is derived from an EMBL/GenBank/DDBJ whole genome shotgun (WGS) entry which is preliminary data.</text>
</comment>
<dbReference type="InterPro" id="IPR038404">
    <property type="entry name" value="TRAP_DctP_sf"/>
</dbReference>
<evidence type="ECO:0000256" key="1">
    <source>
        <dbReference type="ARBA" id="ARBA00022729"/>
    </source>
</evidence>
<dbReference type="GO" id="GO:0055085">
    <property type="term" value="P:transmembrane transport"/>
    <property type="evidence" value="ECO:0007669"/>
    <property type="project" value="InterPro"/>
</dbReference>
<dbReference type="PIRSF" id="PIRSF006470">
    <property type="entry name" value="DctB"/>
    <property type="match status" value="1"/>
</dbReference>
<dbReference type="Gene3D" id="3.40.190.170">
    <property type="entry name" value="Bacterial extracellular solute-binding protein, family 7"/>
    <property type="match status" value="1"/>
</dbReference>
<dbReference type="PANTHER" id="PTHR33376">
    <property type="match status" value="1"/>
</dbReference>
<dbReference type="RefSeq" id="WP_163941305.1">
    <property type="nucleotide sequence ID" value="NZ_JAAIKC010000001.1"/>
</dbReference>
<dbReference type="SUPFAM" id="SSF53850">
    <property type="entry name" value="Periplasmic binding protein-like II"/>
    <property type="match status" value="1"/>
</dbReference>
<evidence type="ECO:0000313" key="3">
    <source>
        <dbReference type="EMBL" id="NEW05120.1"/>
    </source>
</evidence>
<dbReference type="PANTHER" id="PTHR33376:SF2">
    <property type="entry name" value="DICARBOXYLATE-BINDING PERIPLASMIC PROTEIN"/>
    <property type="match status" value="1"/>
</dbReference>
<dbReference type="PROSITE" id="PS51257">
    <property type="entry name" value="PROKAR_LIPOPROTEIN"/>
    <property type="match status" value="1"/>
</dbReference>
<accession>A0A6G3ZST3</accession>
<dbReference type="GO" id="GO:0030246">
    <property type="term" value="F:carbohydrate binding"/>
    <property type="evidence" value="ECO:0007669"/>
    <property type="project" value="TreeGrafter"/>
</dbReference>
<evidence type="ECO:0000256" key="2">
    <source>
        <dbReference type="SAM" id="SignalP"/>
    </source>
</evidence>
<dbReference type="Pfam" id="PF03480">
    <property type="entry name" value="DctP"/>
    <property type="match status" value="1"/>
</dbReference>
<dbReference type="GO" id="GO:0030288">
    <property type="term" value="C:outer membrane-bounded periplasmic space"/>
    <property type="evidence" value="ECO:0007669"/>
    <property type="project" value="InterPro"/>
</dbReference>
<proteinExistence type="predicted"/>
<organism evidence="3">
    <name type="scientific">Paenibacillus sp. SYP-B3998</name>
    <dbReference type="NCBI Taxonomy" id="2678564"/>
    <lineage>
        <taxon>Bacteria</taxon>
        <taxon>Bacillati</taxon>
        <taxon>Bacillota</taxon>
        <taxon>Bacilli</taxon>
        <taxon>Bacillales</taxon>
        <taxon>Paenibacillaceae</taxon>
        <taxon>Paenibacillus</taxon>
    </lineage>
</organism>
<gene>
    <name evidence="3" type="ORF">GK047_03685</name>
</gene>
<feature type="chain" id="PRO_5026250839" evidence="2">
    <location>
        <begin position="23"/>
        <end position="354"/>
    </location>
</feature>
<reference evidence="3" key="1">
    <citation type="submission" date="2020-02" db="EMBL/GenBank/DDBJ databases">
        <authorList>
            <person name="Shen X.-R."/>
            <person name="Zhang Y.-X."/>
        </authorList>
    </citation>
    <scope>NUCLEOTIDE SEQUENCE</scope>
    <source>
        <strain evidence="3">SYP-B3998</strain>
    </source>
</reference>
<dbReference type="AlphaFoldDB" id="A0A6G3ZST3"/>
<dbReference type="NCBIfam" id="TIGR00787">
    <property type="entry name" value="dctP"/>
    <property type="match status" value="1"/>
</dbReference>
<dbReference type="InterPro" id="IPR018389">
    <property type="entry name" value="DctP_fam"/>
</dbReference>
<name>A0A6G3ZST3_9BACL</name>